<dbReference type="InterPro" id="IPR012902">
    <property type="entry name" value="N_methyl_site"/>
</dbReference>
<comment type="similarity">
    <text evidence="1">Belongs to the N-Me-Phe pilin family.</text>
</comment>
<keyword evidence="3" id="KW-0812">Transmembrane</keyword>
<name>A0AAW6RIR6_9BURK</name>
<keyword evidence="3" id="KW-0472">Membrane</keyword>
<dbReference type="NCBIfam" id="TIGR02532">
    <property type="entry name" value="IV_pilin_GFxxxE"/>
    <property type="match status" value="1"/>
</dbReference>
<dbReference type="GO" id="GO:0007155">
    <property type="term" value="P:cell adhesion"/>
    <property type="evidence" value="ECO:0007669"/>
    <property type="project" value="InterPro"/>
</dbReference>
<evidence type="ECO:0000256" key="1">
    <source>
        <dbReference type="ARBA" id="ARBA00005233"/>
    </source>
</evidence>
<evidence type="ECO:0000313" key="4">
    <source>
        <dbReference type="EMBL" id="MDG9698506.1"/>
    </source>
</evidence>
<keyword evidence="3" id="KW-1133">Transmembrane helix</keyword>
<gene>
    <name evidence="4" type="ORF">QB898_02015</name>
</gene>
<dbReference type="AlphaFoldDB" id="A0AAW6RIR6"/>
<dbReference type="RefSeq" id="WP_082203168.1">
    <property type="nucleotide sequence ID" value="NZ_JARVII010000002.1"/>
</dbReference>
<dbReference type="Pfam" id="PF00114">
    <property type="entry name" value="Pilin"/>
    <property type="match status" value="1"/>
</dbReference>
<evidence type="ECO:0000256" key="2">
    <source>
        <dbReference type="ARBA" id="ARBA00022481"/>
    </source>
</evidence>
<evidence type="ECO:0000256" key="3">
    <source>
        <dbReference type="SAM" id="Phobius"/>
    </source>
</evidence>
<keyword evidence="5" id="KW-1185">Reference proteome</keyword>
<dbReference type="SUPFAM" id="SSF54523">
    <property type="entry name" value="Pili subunits"/>
    <property type="match status" value="1"/>
</dbReference>
<dbReference type="EMBL" id="JARVII010000002">
    <property type="protein sequence ID" value="MDG9698506.1"/>
    <property type="molecule type" value="Genomic_DNA"/>
</dbReference>
<sequence length="174" mass="17900">MRNGFTLLELMIVVAIVSILSAIALPAYQDYVIRARVAEGLALATHAKTLVSEVATVNGLGVVASSWNAQQGGVGSSSKYVDSVQIAATTGVVTVSFNTANVGVSSVNNKLGFYPFVKSAAGYQDFATAINSGLTGPVDWACTSSTNQVATSRSMGAAITANGIETKYAPAECR</sequence>
<dbReference type="InterPro" id="IPR045584">
    <property type="entry name" value="Pilin-like"/>
</dbReference>
<comment type="caution">
    <text evidence="4">The sequence shown here is derived from an EMBL/GenBank/DDBJ whole genome shotgun (WGS) entry which is preliminary data.</text>
</comment>
<accession>A0AAW6RIR6</accession>
<dbReference type="InterPro" id="IPR001082">
    <property type="entry name" value="Pilin"/>
</dbReference>
<keyword evidence="2" id="KW-0488">Methylation</keyword>
<reference evidence="4 5" key="1">
    <citation type="submission" date="2023-04" db="EMBL/GenBank/DDBJ databases">
        <title>Ottowia paracancer sp. nov., isolated from human stomach.</title>
        <authorList>
            <person name="Song Y."/>
        </authorList>
    </citation>
    <scope>NUCLEOTIDE SEQUENCE [LARGE SCALE GENOMIC DNA]</scope>
    <source>
        <strain evidence="4 5">10c7w1</strain>
    </source>
</reference>
<dbReference type="GO" id="GO:0009289">
    <property type="term" value="C:pilus"/>
    <property type="evidence" value="ECO:0007669"/>
    <property type="project" value="InterPro"/>
</dbReference>
<feature type="transmembrane region" description="Helical" evidence="3">
    <location>
        <begin position="7"/>
        <end position="28"/>
    </location>
</feature>
<evidence type="ECO:0000313" key="5">
    <source>
        <dbReference type="Proteomes" id="UP001237156"/>
    </source>
</evidence>
<protein>
    <submittedName>
        <fullName evidence="4">Pilin</fullName>
    </submittedName>
</protein>
<organism evidence="4 5">
    <name type="scientific">Ottowia cancrivicina</name>
    <dbReference type="NCBI Taxonomy" id="3040346"/>
    <lineage>
        <taxon>Bacteria</taxon>
        <taxon>Pseudomonadati</taxon>
        <taxon>Pseudomonadota</taxon>
        <taxon>Betaproteobacteria</taxon>
        <taxon>Burkholderiales</taxon>
        <taxon>Comamonadaceae</taxon>
        <taxon>Ottowia</taxon>
    </lineage>
</organism>
<dbReference type="Proteomes" id="UP001237156">
    <property type="component" value="Unassembled WGS sequence"/>
</dbReference>
<proteinExistence type="inferred from homology"/>
<dbReference type="Gene3D" id="3.30.700.10">
    <property type="entry name" value="Glycoprotein, Type 4 Pilin"/>
    <property type="match status" value="1"/>
</dbReference>
<dbReference type="Pfam" id="PF07963">
    <property type="entry name" value="N_methyl"/>
    <property type="match status" value="1"/>
</dbReference>